<dbReference type="Pfam" id="PF05641">
    <property type="entry name" value="Agenet"/>
    <property type="match status" value="1"/>
</dbReference>
<feature type="region of interest" description="Disordered" evidence="7">
    <location>
        <begin position="623"/>
        <end position="660"/>
    </location>
</feature>
<dbReference type="GO" id="GO:0003714">
    <property type="term" value="F:transcription corepressor activity"/>
    <property type="evidence" value="ECO:0007669"/>
    <property type="project" value="InterPro"/>
</dbReference>
<dbReference type="InterPro" id="IPR056511">
    <property type="entry name" value="IDM1_C"/>
</dbReference>
<dbReference type="GO" id="GO:0005634">
    <property type="term" value="C:nucleus"/>
    <property type="evidence" value="ECO:0007669"/>
    <property type="project" value="UniProtKB-SubCell"/>
</dbReference>
<dbReference type="GO" id="GO:0016747">
    <property type="term" value="F:acyltransferase activity, transferring groups other than amino-acyl groups"/>
    <property type="evidence" value="ECO:0007669"/>
    <property type="project" value="InterPro"/>
</dbReference>
<feature type="domain" description="PHD-type" evidence="8">
    <location>
        <begin position="790"/>
        <end position="835"/>
    </location>
</feature>
<dbReference type="Gene3D" id="3.40.630.30">
    <property type="match status" value="1"/>
</dbReference>
<dbReference type="SUPFAM" id="SSF57903">
    <property type="entry name" value="FYVE/PHD zinc finger"/>
    <property type="match status" value="1"/>
</dbReference>
<dbReference type="PROSITE" id="PS50016">
    <property type="entry name" value="ZF_PHD_2"/>
    <property type="match status" value="1"/>
</dbReference>
<proteinExistence type="predicted"/>
<dbReference type="PANTHER" id="PTHR46309:SF12">
    <property type="entry name" value="GB|AAC80581.1"/>
    <property type="match status" value="1"/>
</dbReference>
<keyword evidence="11" id="KW-1185">Reference proteome</keyword>
<evidence type="ECO:0000259" key="9">
    <source>
        <dbReference type="PROSITE" id="PS51186"/>
    </source>
</evidence>
<dbReference type="SUPFAM" id="SSF55729">
    <property type="entry name" value="Acyl-CoA N-acyltransferases (Nat)"/>
    <property type="match status" value="1"/>
</dbReference>
<dbReference type="InterPro" id="IPR008395">
    <property type="entry name" value="Agenet-like_dom"/>
</dbReference>
<dbReference type="OrthoDB" id="1903104at2759"/>
<comment type="subcellular location">
    <subcellularLocation>
        <location evidence="1">Nucleus</location>
    </subcellularLocation>
</comment>
<dbReference type="Pfam" id="PF22970">
    <property type="entry name" value="DUF7028"/>
    <property type="match status" value="2"/>
</dbReference>
<reference evidence="10 11" key="1">
    <citation type="journal article" date="2015" name="Proc. Natl. Acad. Sci. U.S.A.">
        <title>The resurrection genome of Boea hygrometrica: A blueprint for survival of dehydration.</title>
        <authorList>
            <person name="Xiao L."/>
            <person name="Yang G."/>
            <person name="Zhang L."/>
            <person name="Yang X."/>
            <person name="Zhao S."/>
            <person name="Ji Z."/>
            <person name="Zhou Q."/>
            <person name="Hu M."/>
            <person name="Wang Y."/>
            <person name="Chen M."/>
            <person name="Xu Y."/>
            <person name="Jin H."/>
            <person name="Xiao X."/>
            <person name="Hu G."/>
            <person name="Bao F."/>
            <person name="Hu Y."/>
            <person name="Wan P."/>
            <person name="Li L."/>
            <person name="Deng X."/>
            <person name="Kuang T."/>
            <person name="Xiang C."/>
            <person name="Zhu J.K."/>
            <person name="Oliver M.J."/>
            <person name="He Y."/>
        </authorList>
    </citation>
    <scope>NUCLEOTIDE SEQUENCE [LARGE SCALE GENOMIC DNA]</scope>
    <source>
        <strain evidence="11">cv. XS01</strain>
    </source>
</reference>
<dbReference type="GO" id="GO:0006357">
    <property type="term" value="P:regulation of transcription by RNA polymerase II"/>
    <property type="evidence" value="ECO:0007669"/>
    <property type="project" value="TreeGrafter"/>
</dbReference>
<dbReference type="InterPro" id="IPR019787">
    <property type="entry name" value="Znf_PHD-finger"/>
</dbReference>
<dbReference type="InterPro" id="IPR000182">
    <property type="entry name" value="GNAT_dom"/>
</dbReference>
<dbReference type="CDD" id="cd15532">
    <property type="entry name" value="PHD2_CHD_II"/>
    <property type="match status" value="1"/>
</dbReference>
<accession>A0A2Z7AV19</accession>
<dbReference type="CDD" id="cd04301">
    <property type="entry name" value="NAT_SF"/>
    <property type="match status" value="1"/>
</dbReference>
<dbReference type="InterPro" id="IPR042163">
    <property type="entry name" value="PHF12"/>
</dbReference>
<dbReference type="InterPro" id="IPR032308">
    <property type="entry name" value="TDBD"/>
</dbReference>
<dbReference type="AlphaFoldDB" id="A0A2Z7AV19"/>
<evidence type="ECO:0000256" key="4">
    <source>
        <dbReference type="ARBA" id="ARBA00022833"/>
    </source>
</evidence>
<dbReference type="InterPro" id="IPR001965">
    <property type="entry name" value="Znf_PHD"/>
</dbReference>
<dbReference type="InterPro" id="IPR013083">
    <property type="entry name" value="Znf_RING/FYVE/PHD"/>
</dbReference>
<keyword evidence="2" id="KW-0479">Metal-binding</keyword>
<feature type="domain" description="N-acetyltransferase" evidence="9">
    <location>
        <begin position="934"/>
        <end position="1083"/>
    </location>
</feature>
<evidence type="ECO:0000256" key="7">
    <source>
        <dbReference type="SAM" id="MobiDB-lite"/>
    </source>
</evidence>
<protein>
    <recommendedName>
        <fullName evidence="12">PHD-type domain-containing protein</fullName>
    </recommendedName>
</protein>
<gene>
    <name evidence="10" type="ORF">F511_04812</name>
</gene>
<dbReference type="CDD" id="cd20405">
    <property type="entry name" value="Tudor_Agenet_AtDUF_rpt1_3"/>
    <property type="match status" value="1"/>
</dbReference>
<keyword evidence="3 6" id="KW-0863">Zinc-finger</keyword>
<evidence type="ECO:0000259" key="8">
    <source>
        <dbReference type="PROSITE" id="PS50016"/>
    </source>
</evidence>
<dbReference type="InterPro" id="IPR011011">
    <property type="entry name" value="Znf_FYVE_PHD"/>
</dbReference>
<name>A0A2Z7AV19_9LAMI</name>
<evidence type="ECO:0000313" key="10">
    <source>
        <dbReference type="EMBL" id="KZV25751.1"/>
    </source>
</evidence>
<keyword evidence="4" id="KW-0862">Zinc</keyword>
<dbReference type="InterPro" id="IPR016181">
    <property type="entry name" value="Acyl_CoA_acyltransferase"/>
</dbReference>
<feature type="compositionally biased region" description="Basic residues" evidence="7">
    <location>
        <begin position="623"/>
        <end position="632"/>
    </location>
</feature>
<dbReference type="InterPro" id="IPR054292">
    <property type="entry name" value="DUF7028"/>
</dbReference>
<evidence type="ECO:0000256" key="6">
    <source>
        <dbReference type="PROSITE-ProRule" id="PRU00146"/>
    </source>
</evidence>
<feature type="compositionally biased region" description="Basic and acidic residues" evidence="7">
    <location>
        <begin position="633"/>
        <end position="655"/>
    </location>
</feature>
<dbReference type="SMART" id="SM00249">
    <property type="entry name" value="PHD"/>
    <property type="match status" value="2"/>
</dbReference>
<keyword evidence="5" id="KW-0539">Nucleus</keyword>
<evidence type="ECO:0000256" key="1">
    <source>
        <dbReference type="ARBA" id="ARBA00004123"/>
    </source>
</evidence>
<evidence type="ECO:0000256" key="2">
    <source>
        <dbReference type="ARBA" id="ARBA00022723"/>
    </source>
</evidence>
<dbReference type="GO" id="GO:0008270">
    <property type="term" value="F:zinc ion binding"/>
    <property type="evidence" value="ECO:0007669"/>
    <property type="project" value="UniProtKB-KW"/>
</dbReference>
<dbReference type="PANTHER" id="PTHR46309">
    <property type="entry name" value="PHD FINGER PROTEIN 12"/>
    <property type="match status" value="1"/>
</dbReference>
<dbReference type="EMBL" id="KV011838">
    <property type="protein sequence ID" value="KZV25751.1"/>
    <property type="molecule type" value="Genomic_DNA"/>
</dbReference>
<dbReference type="PROSITE" id="PS51186">
    <property type="entry name" value="GNAT"/>
    <property type="match status" value="1"/>
</dbReference>
<dbReference type="Pfam" id="PF16135">
    <property type="entry name" value="TDBD"/>
    <property type="match status" value="1"/>
</dbReference>
<dbReference type="Pfam" id="PF23209">
    <property type="entry name" value="IDM1_C"/>
    <property type="match status" value="1"/>
</dbReference>
<evidence type="ECO:0000313" key="11">
    <source>
        <dbReference type="Proteomes" id="UP000250235"/>
    </source>
</evidence>
<sequence length="1211" mass="136232">MAADFQQPDCRTTVGRVVNNRGKLLVHEKVEVRSLEEGFLGSWHPATVICSHNLARTVRYDHILSDDGSDNLVEHVEVSPVVAGFVTDKIAKSDYYRAVIRPVPPPCVPGPCGGVFFPDMGDEMVGSVDKLRVSQDWDEITEEWKPRGNWLFLELIEEFELDRPLPVSVKQIWYEVRGRRGFEKLKEWTCCIRSVWNELVLEVLHDKFMIIVNHLLNDMNSCWDKAEQGNSYPTFSEAAVDAVSKSDQLVLNSLEDSSTETTCQLDSKGIPAASALKETFPSQDQELAVQFDLEQISTELINEQSVSVSTPTLQISSQNIDNSNNRGGPGSNLSSHSLELSMSTQKSRLEWQSAVPCLVPGPEFCPDAIDKCTEKYRLDQRPQGPDVSKARKHLLHLGWKIVTVNDKGRQRLRYDSPNGKLFYSFRMVCLNFKHDFHESSPESVVLSRTSSNSEKLVDNSQQEVLLLPLGEKSQSLSELSGLCTPDMIATEPEYCPEAVSDYYFMKSKDKSFYHGSTRDVKSKALQVKKHLCALGWSLSSHPKGDYRETRYTSPSGKKFNSLRSACKWCMENAPLGLPSIAIEPQGNAPLLNSTFVKLPNESFDEPTVKRRVESFDGEAHKIRVQQKKRKYDKPRCIEGKRGRKSHSLERGDKGVDSASICRSSKRVKELAASSPHQTARTLLSRLIANNMVLLRAKVQYRGGKDGPPMAEGRITRDGIKCNCCRKIFTISTFEEHAGSTKRRPYANIFLENGLSLMEHVLQQKQRDINRSWRPESNNKTKGKRHTRKNDCICSVCHYGGELILCDQCPSSFHAHCLGLKEVPDGDWFCPSCCCGTCGQGRFAKNDEQSADSSFLVCSQCEHQHHTACLGDKGTIKRDTYPDGHWFCQDSCEQIFCGLNEILGKPISLGGKKLTWTLLKYNRTDSYCHNASDNEDLMENYIKLNIALGVMHECFEPVREPGSSRDLVEDLIFSSRSNLKRLNFRGFYTVVLENKDELISAANVRIHGKKVAEVPLVATRFQYRRLGMCRLLMNVLENKLAELGVERLVLPAVPSVLNTWTTSFGFSVMDESERLNFLDNIFLDFQGTVICQKVLRSGYSNLSQPTETWGKTSENASKNAIELHANNSVSEVLQTGRVEKNETVDQGFTCMAMEKYNMNNHGLFPVVIQVDQEASVSFPVTVSLAESTAGVTDVNHSEDLLKCYKRRKIPAC</sequence>
<dbReference type="Pfam" id="PF00628">
    <property type="entry name" value="PHD"/>
    <property type="match status" value="1"/>
</dbReference>
<feature type="compositionally biased region" description="Low complexity" evidence="7">
    <location>
        <begin position="316"/>
        <end position="325"/>
    </location>
</feature>
<feature type="region of interest" description="Disordered" evidence="7">
    <location>
        <begin position="316"/>
        <end position="339"/>
    </location>
</feature>
<dbReference type="Proteomes" id="UP000250235">
    <property type="component" value="Unassembled WGS sequence"/>
</dbReference>
<evidence type="ECO:0008006" key="12">
    <source>
        <dbReference type="Google" id="ProtNLM"/>
    </source>
</evidence>
<evidence type="ECO:0000256" key="3">
    <source>
        <dbReference type="ARBA" id="ARBA00022771"/>
    </source>
</evidence>
<organism evidence="10 11">
    <name type="scientific">Dorcoceras hygrometricum</name>
    <dbReference type="NCBI Taxonomy" id="472368"/>
    <lineage>
        <taxon>Eukaryota</taxon>
        <taxon>Viridiplantae</taxon>
        <taxon>Streptophyta</taxon>
        <taxon>Embryophyta</taxon>
        <taxon>Tracheophyta</taxon>
        <taxon>Spermatophyta</taxon>
        <taxon>Magnoliopsida</taxon>
        <taxon>eudicotyledons</taxon>
        <taxon>Gunneridae</taxon>
        <taxon>Pentapetalae</taxon>
        <taxon>asterids</taxon>
        <taxon>lamiids</taxon>
        <taxon>Lamiales</taxon>
        <taxon>Gesneriaceae</taxon>
        <taxon>Didymocarpoideae</taxon>
        <taxon>Trichosporeae</taxon>
        <taxon>Loxocarpinae</taxon>
        <taxon>Dorcoceras</taxon>
    </lineage>
</organism>
<dbReference type="Gene3D" id="3.30.40.10">
    <property type="entry name" value="Zinc/RING finger domain, C3HC4 (zinc finger)"/>
    <property type="match status" value="2"/>
</dbReference>
<evidence type="ECO:0000256" key="5">
    <source>
        <dbReference type="ARBA" id="ARBA00023242"/>
    </source>
</evidence>